<feature type="compositionally biased region" description="Low complexity" evidence="2">
    <location>
        <begin position="669"/>
        <end position="688"/>
    </location>
</feature>
<gene>
    <name evidence="3" type="ORF">JR316_012772</name>
</gene>
<feature type="compositionally biased region" description="Basic and acidic residues" evidence="2">
    <location>
        <begin position="653"/>
        <end position="663"/>
    </location>
</feature>
<name>A0A8H7XKT7_PSICU</name>
<feature type="compositionally biased region" description="Basic and acidic residues" evidence="2">
    <location>
        <begin position="850"/>
        <end position="860"/>
    </location>
</feature>
<feature type="compositionally biased region" description="Basic residues" evidence="2">
    <location>
        <begin position="396"/>
        <end position="406"/>
    </location>
</feature>
<evidence type="ECO:0000256" key="2">
    <source>
        <dbReference type="SAM" id="MobiDB-lite"/>
    </source>
</evidence>
<organism evidence="3">
    <name type="scientific">Psilocybe cubensis</name>
    <name type="common">Psychedelic mushroom</name>
    <name type="synonym">Stropharia cubensis</name>
    <dbReference type="NCBI Taxonomy" id="181762"/>
    <lineage>
        <taxon>Eukaryota</taxon>
        <taxon>Fungi</taxon>
        <taxon>Dikarya</taxon>
        <taxon>Basidiomycota</taxon>
        <taxon>Agaricomycotina</taxon>
        <taxon>Agaricomycetes</taxon>
        <taxon>Agaricomycetidae</taxon>
        <taxon>Agaricales</taxon>
        <taxon>Agaricineae</taxon>
        <taxon>Strophariaceae</taxon>
        <taxon>Psilocybe</taxon>
    </lineage>
</organism>
<feature type="compositionally biased region" description="Acidic residues" evidence="2">
    <location>
        <begin position="805"/>
        <end position="835"/>
    </location>
</feature>
<feature type="compositionally biased region" description="Acidic residues" evidence="2">
    <location>
        <begin position="706"/>
        <end position="718"/>
    </location>
</feature>
<feature type="compositionally biased region" description="Acidic residues" evidence="2">
    <location>
        <begin position="781"/>
        <end position="796"/>
    </location>
</feature>
<feature type="compositionally biased region" description="Low complexity" evidence="2">
    <location>
        <begin position="595"/>
        <end position="612"/>
    </location>
</feature>
<proteinExistence type="predicted"/>
<dbReference type="EMBL" id="JAFIQS010000019">
    <property type="protein sequence ID" value="KAG5162447.1"/>
    <property type="molecule type" value="Genomic_DNA"/>
</dbReference>
<feature type="compositionally biased region" description="Low complexity" evidence="2">
    <location>
        <begin position="1"/>
        <end position="14"/>
    </location>
</feature>
<accession>A0A8H7XKT7</accession>
<feature type="region of interest" description="Disordered" evidence="2">
    <location>
        <begin position="360"/>
        <end position="462"/>
    </location>
</feature>
<comment type="caution">
    <text evidence="3">The sequence shown here is derived from an EMBL/GenBank/DDBJ whole genome shotgun (WGS) entry which is preliminary data.</text>
</comment>
<feature type="region of interest" description="Disordered" evidence="2">
    <location>
        <begin position="136"/>
        <end position="221"/>
    </location>
</feature>
<reference evidence="3" key="1">
    <citation type="submission" date="2021-02" db="EMBL/GenBank/DDBJ databases">
        <title>Psilocybe cubensis genome.</title>
        <authorList>
            <person name="Mckernan K.J."/>
            <person name="Crawford S."/>
            <person name="Trippe A."/>
            <person name="Kane L.T."/>
            <person name="Mclaughlin S."/>
        </authorList>
    </citation>
    <scope>NUCLEOTIDE SEQUENCE [LARGE SCALE GENOMIC DNA]</scope>
    <source>
        <strain evidence="3">MGC-MH-2018</strain>
    </source>
</reference>
<dbReference type="AlphaFoldDB" id="A0A8H7XKT7"/>
<feature type="coiled-coil region" evidence="1">
    <location>
        <begin position="38"/>
        <end position="103"/>
    </location>
</feature>
<keyword evidence="1" id="KW-0175">Coiled coil</keyword>
<feature type="region of interest" description="Disordered" evidence="2">
    <location>
        <begin position="312"/>
        <end position="348"/>
    </location>
</feature>
<protein>
    <submittedName>
        <fullName evidence="3">Uncharacterized protein</fullName>
    </submittedName>
</protein>
<feature type="compositionally biased region" description="Low complexity" evidence="2">
    <location>
        <begin position="365"/>
        <end position="381"/>
    </location>
</feature>
<feature type="compositionally biased region" description="Basic and acidic residues" evidence="2">
    <location>
        <begin position="415"/>
        <end position="425"/>
    </location>
</feature>
<feature type="region of interest" description="Disordered" evidence="2">
    <location>
        <begin position="589"/>
        <end position="860"/>
    </location>
</feature>
<feature type="compositionally biased region" description="Polar residues" evidence="2">
    <location>
        <begin position="613"/>
        <end position="649"/>
    </location>
</feature>
<feature type="compositionally biased region" description="Low complexity" evidence="2">
    <location>
        <begin position="175"/>
        <end position="186"/>
    </location>
</feature>
<feature type="region of interest" description="Disordered" evidence="2">
    <location>
        <begin position="1"/>
        <end position="21"/>
    </location>
</feature>
<feature type="compositionally biased region" description="Low complexity" evidence="2">
    <location>
        <begin position="336"/>
        <end position="347"/>
    </location>
</feature>
<sequence>MDIDPPRLSLSLSPVLQPTNPQSNADLARLLALSYADIDDLRAQLALARKRADKADRLAKHLAPTDQHDLRIKQIVDDYEQKLARAEAERDDADARRREALEGWRQLDDLLSTLELHTRDARFIARAYLPDGAASMGPPAGGAGRQHARHLSASGSARGSVAFPLALPPHPNPNPTSTHPAPTAPARRPRTPSMDSAYPPSKRSRGLDDQRGRPPTSSYSDSVSFLHFPTIVIPDHQADLAPYFFFPDVRVRGTDGDTAGGCRPISMQYVASAGQQQEYSDQIRMRQQQQQAMLQRRAGGASMPEARIIDRKYGQPHGGSTPHHRAASPGGGGAGHSRSGSHSSSSSMDVDEMLIKATTGDEGVGSTNTNGNSNSNSNGNGTPNGAGRGYLDSPHHNPHAHHHSNAHAHAQGGLRRRDRENEDSSPRPYANSGNSGYAGPGYTSSGQPLRASGTLQQASAQNQANHVNHIFAPVVTGAPTKKTKFPNTPLGSAAILAGSTQSIEASSALSSAAAAPTAPAPTAQPAAPAAVPAAVPYPPTNADGQRICRQCGIVGRYKDGKCVEKWGPGPMGPGTVCDRCRKKMKRVERRGTLEQQQQQQVAALQAQQQQHQPRANSHAQLPSSQGSDRSLNRTDTILTHQASHSAQSFANARNDRDRDDTSAQHHRSNAASASAAATANAHASSNSKAQRHAPTPPLIASLREQQDDEEDEDGDLERDPDQLPTSNIGRGGSAAAAAMHSARSDSRNGRVRGGKGSPSGGVVPAKRSGLHGSISPRGETDVDADADADAEAEADAELLNAVDAAGEDDDLDGEGDGDGEGDPENDGDPDAELLEAVDAAEANSNASSHGGERLWLKSEA</sequence>
<feature type="compositionally biased region" description="Polar residues" evidence="2">
    <location>
        <begin position="442"/>
        <end position="462"/>
    </location>
</feature>
<evidence type="ECO:0000256" key="1">
    <source>
        <dbReference type="SAM" id="Coils"/>
    </source>
</evidence>
<evidence type="ECO:0000313" key="3">
    <source>
        <dbReference type="EMBL" id="KAG5162447.1"/>
    </source>
</evidence>